<organism evidence="1 2">
    <name type="scientific">Actinidia rufa</name>
    <dbReference type="NCBI Taxonomy" id="165716"/>
    <lineage>
        <taxon>Eukaryota</taxon>
        <taxon>Viridiplantae</taxon>
        <taxon>Streptophyta</taxon>
        <taxon>Embryophyta</taxon>
        <taxon>Tracheophyta</taxon>
        <taxon>Spermatophyta</taxon>
        <taxon>Magnoliopsida</taxon>
        <taxon>eudicotyledons</taxon>
        <taxon>Gunneridae</taxon>
        <taxon>Pentapetalae</taxon>
        <taxon>asterids</taxon>
        <taxon>Ericales</taxon>
        <taxon>Actinidiaceae</taxon>
        <taxon>Actinidia</taxon>
    </lineage>
</organism>
<accession>A0A7J0FS40</accession>
<dbReference type="AlphaFoldDB" id="A0A7J0FS40"/>
<dbReference type="Gene3D" id="6.10.250.1710">
    <property type="match status" value="1"/>
</dbReference>
<gene>
    <name evidence="1" type="ORF">Acr_15g0001310</name>
</gene>
<proteinExistence type="predicted"/>
<dbReference type="EMBL" id="BJWL01000015">
    <property type="protein sequence ID" value="GFZ01522.1"/>
    <property type="molecule type" value="Genomic_DNA"/>
</dbReference>
<evidence type="ECO:0000313" key="1">
    <source>
        <dbReference type="EMBL" id="GFZ01522.1"/>
    </source>
</evidence>
<comment type="caution">
    <text evidence="1">The sequence shown here is derived from an EMBL/GenBank/DDBJ whole genome shotgun (WGS) entry which is preliminary data.</text>
</comment>
<name>A0A7J0FS40_9ERIC</name>
<sequence>MKTVKIQDRDSLQDKMLDLMHVSNEIQESLGRNYNVLDGIDEENLTGGELTLKRKYAVWLPEIEDSLMLCNMKWDLRLKVMGCLHIFSLIRNLIWKTCRQHHQGTQQYRLAEPATRPDHRLLPEFAAGDEVHDPPIVGDAVGATVPKPNAAKDMTLETKLENIEGILRKANRIEDYMLDVEGLCLFQNAKLPEKCKMPDMNWDGGDFGGEGEGWDTEEEELFYMEEVYSP</sequence>
<dbReference type="OrthoDB" id="1750196at2759"/>
<keyword evidence="2" id="KW-1185">Reference proteome</keyword>
<evidence type="ECO:0000313" key="2">
    <source>
        <dbReference type="Proteomes" id="UP000585474"/>
    </source>
</evidence>
<reference evidence="1 2" key="1">
    <citation type="submission" date="2019-07" db="EMBL/GenBank/DDBJ databases">
        <title>De Novo Assembly of kiwifruit Actinidia rufa.</title>
        <authorList>
            <person name="Sugita-Konishi S."/>
            <person name="Sato K."/>
            <person name="Mori E."/>
            <person name="Abe Y."/>
            <person name="Kisaki G."/>
            <person name="Hamano K."/>
            <person name="Suezawa K."/>
            <person name="Otani M."/>
            <person name="Fukuda T."/>
            <person name="Manabe T."/>
            <person name="Gomi K."/>
            <person name="Tabuchi M."/>
            <person name="Akimitsu K."/>
            <person name="Kataoka I."/>
        </authorList>
    </citation>
    <scope>NUCLEOTIDE SEQUENCE [LARGE SCALE GENOMIC DNA]</scope>
    <source>
        <strain evidence="2">cv. Fuchu</strain>
    </source>
</reference>
<protein>
    <submittedName>
        <fullName evidence="1">SNF7 family protein</fullName>
    </submittedName>
</protein>
<dbReference type="Proteomes" id="UP000585474">
    <property type="component" value="Unassembled WGS sequence"/>
</dbReference>